<dbReference type="InterPro" id="IPR046237">
    <property type="entry name" value="DUF6270"/>
</dbReference>
<dbReference type="RefSeq" id="WP_128191220.1">
    <property type="nucleotide sequence ID" value="NZ_CP025688.1"/>
</dbReference>
<accession>A0ABX5Q4L7</accession>
<name>A0ABX5Q4L7_9BACL</name>
<gene>
    <name evidence="1" type="ORF">C0674_02415</name>
</gene>
<organism evidence="1 2">
    <name type="scientific">Sporolactobacillus terrae</name>
    <dbReference type="NCBI Taxonomy" id="269673"/>
    <lineage>
        <taxon>Bacteria</taxon>
        <taxon>Bacillati</taxon>
        <taxon>Bacillota</taxon>
        <taxon>Bacilli</taxon>
        <taxon>Bacillales</taxon>
        <taxon>Sporolactobacillaceae</taxon>
        <taxon>Sporolactobacillus</taxon>
    </lineage>
</organism>
<keyword evidence="2" id="KW-1185">Reference proteome</keyword>
<sequence length="458" mass="54230">MNRIKVAVIGSCASRDNFNHHFVPNYKDFFKCVVSQNQMSMISLMADPIPFHADHVTGDVSNYAKLHFTTELEKSVLYNLLINDPDYVILDFYADIFYGAREINQSLITNKVWQFKKINIYKNFEIGKAISIPKEEQSILKAWTLKREERTFMRVWKNNVDRFVRWMQEQLPNCKIVINQSRFTNAYYDEDKGEICRITDKLNHHYDLDRLNRIWSEMDAYVIEKYGVRSIAFGDKKYLADPNNPWGLFYLHFEHAHYLDFRDKFLKIVVDDLLENQKKRKRMETCSVNLIKNSTFNYGKKYWTYWQDTFMIQQNRTKSNSVSLTRKNLQQDANCQIWSNAVELNADGTAAYTVSFDVRITDVSQVDGEQAIFAIRLYNKPNDIFQKDAVAFHYLTIQQFKIKNNEWTRCSFTFTPTEGRFIKVGAYLFRNGTVAWRNIQLEKGRYATPWKPGYREAQ</sequence>
<protein>
    <submittedName>
        <fullName evidence="1">Uncharacterized protein</fullName>
    </submittedName>
</protein>
<proteinExistence type="predicted"/>
<evidence type="ECO:0000313" key="1">
    <source>
        <dbReference type="EMBL" id="QAA21570.1"/>
    </source>
</evidence>
<dbReference type="Proteomes" id="UP000285882">
    <property type="component" value="Chromosome"/>
</dbReference>
<evidence type="ECO:0000313" key="2">
    <source>
        <dbReference type="Proteomes" id="UP000285882"/>
    </source>
</evidence>
<dbReference type="EMBL" id="CP025688">
    <property type="protein sequence ID" value="QAA21570.1"/>
    <property type="molecule type" value="Genomic_DNA"/>
</dbReference>
<dbReference type="Gene3D" id="2.60.120.260">
    <property type="entry name" value="Galactose-binding domain-like"/>
    <property type="match status" value="1"/>
</dbReference>
<reference evidence="1 2" key="1">
    <citation type="submission" date="2018-01" db="EMBL/GenBank/DDBJ databases">
        <title>Complete genome sequencing of Sporolactobacillus terrae DLG3.</title>
        <authorList>
            <person name="Nam Y.-D."/>
            <person name="Kang J."/>
            <person name="Chung W.-H."/>
        </authorList>
    </citation>
    <scope>NUCLEOTIDE SEQUENCE [LARGE SCALE GENOMIC DNA]</scope>
    <source>
        <strain evidence="1 2">DLG3</strain>
    </source>
</reference>
<dbReference type="Pfam" id="PF19786">
    <property type="entry name" value="DUF6270"/>
    <property type="match status" value="1"/>
</dbReference>